<feature type="domain" description="N-acetyltransferase" evidence="1">
    <location>
        <begin position="5"/>
        <end position="137"/>
    </location>
</feature>
<keyword evidence="2" id="KW-0012">Acyltransferase</keyword>
<dbReference type="Pfam" id="PF18014">
    <property type="entry name" value="Acetyltransf_18"/>
    <property type="match status" value="1"/>
</dbReference>
<gene>
    <name evidence="2" type="ORF">NF557_05665</name>
</gene>
<dbReference type="Proteomes" id="UP001056535">
    <property type="component" value="Chromosome"/>
</dbReference>
<dbReference type="PANTHER" id="PTHR47237">
    <property type="entry name" value="SLL0310 PROTEIN"/>
    <property type="match status" value="1"/>
</dbReference>
<name>A0ABY4YL04_9MICO</name>
<keyword evidence="3" id="KW-1185">Reference proteome</keyword>
<dbReference type="SUPFAM" id="SSF55729">
    <property type="entry name" value="Acyl-CoA N-acyltransferases (Nat)"/>
    <property type="match status" value="1"/>
</dbReference>
<reference evidence="2" key="1">
    <citation type="submission" date="2022-06" db="EMBL/GenBank/DDBJ databases">
        <title>Ornithinimicrobium JY.X270.</title>
        <authorList>
            <person name="Huang Y."/>
        </authorList>
    </citation>
    <scope>NUCLEOTIDE SEQUENCE</scope>
    <source>
        <strain evidence="2">JY.X270</strain>
    </source>
</reference>
<accession>A0ABY4YL04</accession>
<dbReference type="Pfam" id="PF00583">
    <property type="entry name" value="Acetyltransf_1"/>
    <property type="match status" value="1"/>
</dbReference>
<dbReference type="PROSITE" id="PS51186">
    <property type="entry name" value="GNAT"/>
    <property type="match status" value="1"/>
</dbReference>
<dbReference type="PANTHER" id="PTHR47237:SF1">
    <property type="entry name" value="SLL0310 PROTEIN"/>
    <property type="match status" value="1"/>
</dbReference>
<dbReference type="InterPro" id="IPR041496">
    <property type="entry name" value="YitH/HolE_GNAT"/>
</dbReference>
<keyword evidence="2" id="KW-0808">Transferase</keyword>
<dbReference type="InterPro" id="IPR000182">
    <property type="entry name" value="GNAT_dom"/>
</dbReference>
<dbReference type="GO" id="GO:0016746">
    <property type="term" value="F:acyltransferase activity"/>
    <property type="evidence" value="ECO:0007669"/>
    <property type="project" value="UniProtKB-KW"/>
</dbReference>
<proteinExistence type="predicted"/>
<evidence type="ECO:0000313" key="3">
    <source>
        <dbReference type="Proteomes" id="UP001056535"/>
    </source>
</evidence>
<dbReference type="Gene3D" id="3.40.630.90">
    <property type="match status" value="1"/>
</dbReference>
<dbReference type="InterPro" id="IPR016181">
    <property type="entry name" value="Acyl_CoA_acyltransferase"/>
</dbReference>
<dbReference type="EMBL" id="CP099490">
    <property type="protein sequence ID" value="USQ77401.1"/>
    <property type="molecule type" value="Genomic_DNA"/>
</dbReference>
<dbReference type="CDD" id="cd04301">
    <property type="entry name" value="NAT_SF"/>
    <property type="match status" value="1"/>
</dbReference>
<evidence type="ECO:0000259" key="1">
    <source>
        <dbReference type="PROSITE" id="PS51186"/>
    </source>
</evidence>
<dbReference type="Gene3D" id="3.40.630.30">
    <property type="match status" value="1"/>
</dbReference>
<evidence type="ECO:0000313" key="2">
    <source>
        <dbReference type="EMBL" id="USQ77401.1"/>
    </source>
</evidence>
<protein>
    <submittedName>
        <fullName evidence="2">GNAT family N-acetyltransferase</fullName>
        <ecNumber evidence="2">2.3.1.-</ecNumber>
    </submittedName>
</protein>
<organism evidence="2 3">
    <name type="scientific">Ornithinimicrobium cryptoxanthini</name>
    <dbReference type="NCBI Taxonomy" id="2934161"/>
    <lineage>
        <taxon>Bacteria</taxon>
        <taxon>Bacillati</taxon>
        <taxon>Actinomycetota</taxon>
        <taxon>Actinomycetes</taxon>
        <taxon>Micrococcales</taxon>
        <taxon>Ornithinimicrobiaceae</taxon>
        <taxon>Ornithinimicrobium</taxon>
    </lineage>
</organism>
<dbReference type="InterPro" id="IPR052729">
    <property type="entry name" value="Acyl/Acetyltrans_Enzymes"/>
</dbReference>
<sequence length="279" mass="29650">MDRSLTITTAEVEQVGTIVEWAAAEGWNPGLSDAAVFHAADPGGFLIGSVGEEPVSAVSLVQYGPRFAFLGLYLVRPEWRGRGHGLAVWQAAVERAGTRTIGLDGVVEHQADYRRSGFVLARRNVRFGGVGGADAPDGLLPLGAVNRSQVVDFDAGVFPVRRQRFLRAWLTMPGAYGVAAVADGELSGYGVARPCLSGVKVGPLFADDETTAEAIFRGLSSWAGNQPIFLDVPEPNAAATRLAERHGLTPVFETARMYAGSAPSEPVHRIYGVTTFELG</sequence>
<dbReference type="EC" id="2.3.1.-" evidence="2"/>
<dbReference type="RefSeq" id="WP_252622498.1">
    <property type="nucleotide sequence ID" value="NZ_CP099490.1"/>
</dbReference>